<dbReference type="Proteomes" id="UP000018747">
    <property type="component" value="Unassembled WGS sequence"/>
</dbReference>
<proteinExistence type="predicted"/>
<dbReference type="Pfam" id="PF07591">
    <property type="entry name" value="PT-HINT"/>
    <property type="match status" value="1"/>
</dbReference>
<dbReference type="CDD" id="cd00081">
    <property type="entry name" value="Hint"/>
    <property type="match status" value="1"/>
</dbReference>
<dbReference type="InterPro" id="IPR036844">
    <property type="entry name" value="Hint_dom_sf"/>
</dbReference>
<name>V6HV25_9LEPT</name>
<dbReference type="EMBL" id="AHMT02000054">
    <property type="protein sequence ID" value="EQA60692.1"/>
    <property type="molecule type" value="Genomic_DNA"/>
</dbReference>
<dbReference type="InterPro" id="IPR030934">
    <property type="entry name" value="Intein_C"/>
</dbReference>
<dbReference type="NCBIfam" id="TIGR01443">
    <property type="entry name" value="intein_Cterm"/>
    <property type="match status" value="1"/>
</dbReference>
<sequence>MNFQETFHTTWNHPFWLVNERSWVQVKDLKVGDIVLLKDGSSVPITKISAYSVSTTSVYNLEIEETHSYYVGKGGVLVHNYAIPLGARILHALVTAGIAYCSSNNCGGVINSNGNPNENKPELPALPRDPSLTQNEAEQMRRQGLNPMNSNDIQKFFDKIYLYAPWN</sequence>
<reference evidence="1" key="1">
    <citation type="submission" date="2013-05" db="EMBL/GenBank/DDBJ databases">
        <authorList>
            <person name="Harkins D.M."/>
            <person name="Durkin A.S."/>
            <person name="Brinkac L.M."/>
            <person name="Haft D.H."/>
            <person name="Selengut J.D."/>
            <person name="Sanka R."/>
            <person name="DePew J."/>
            <person name="Purushe J."/>
            <person name="Hartskeerl R.A."/>
            <person name="Ahmed A."/>
            <person name="van der Linden H."/>
            <person name="Goris M.G.A."/>
            <person name="Vinetz J.M."/>
            <person name="Sutton G.G."/>
            <person name="Nierman W.C."/>
            <person name="Fouts D.E."/>
        </authorList>
    </citation>
    <scope>NUCLEOTIDE SEQUENCE [LARGE SCALE GENOMIC DNA]</scope>
    <source>
        <strain evidence="1">L 60</strain>
    </source>
</reference>
<protein>
    <submittedName>
        <fullName evidence="1">Intein C-terminal splicing domain protein</fullName>
    </submittedName>
</protein>
<keyword evidence="2" id="KW-1185">Reference proteome</keyword>
<accession>V6HV25</accession>
<comment type="caution">
    <text evidence="1">The sequence shown here is derived from an EMBL/GenBank/DDBJ whole genome shotgun (WGS) entry which is preliminary data.</text>
</comment>
<dbReference type="PROSITE" id="PS50818">
    <property type="entry name" value="INTEIN_C_TER"/>
    <property type="match status" value="1"/>
</dbReference>
<gene>
    <name evidence="1" type="ORF">LEP1GSC062_0143</name>
</gene>
<organism evidence="1 2">
    <name type="scientific">Leptospira alexanderi serovar Manhao 3 str. L 60</name>
    <dbReference type="NCBI Taxonomy" id="1049759"/>
    <lineage>
        <taxon>Bacteria</taxon>
        <taxon>Pseudomonadati</taxon>
        <taxon>Spirochaetota</taxon>
        <taxon>Spirochaetia</taxon>
        <taxon>Leptospirales</taxon>
        <taxon>Leptospiraceae</taxon>
        <taxon>Leptospira</taxon>
    </lineage>
</organism>
<dbReference type="Gene3D" id="2.170.16.10">
    <property type="entry name" value="Hedgehog/Intein (Hint) domain"/>
    <property type="match status" value="1"/>
</dbReference>
<evidence type="ECO:0000313" key="1">
    <source>
        <dbReference type="EMBL" id="EQA60692.1"/>
    </source>
</evidence>
<dbReference type="SUPFAM" id="SSF51294">
    <property type="entry name" value="Hedgehog/intein (Hint) domain"/>
    <property type="match status" value="1"/>
</dbReference>
<evidence type="ECO:0000313" key="2">
    <source>
        <dbReference type="Proteomes" id="UP000018747"/>
    </source>
</evidence>
<dbReference type="AlphaFoldDB" id="V6HV25"/>